<dbReference type="PANTHER" id="PTHR12684:SF2">
    <property type="entry name" value="TRNA 2'-PHOSPHOTRANSFERASE 1"/>
    <property type="match status" value="1"/>
</dbReference>
<dbReference type="SUPFAM" id="SSF56399">
    <property type="entry name" value="ADP-ribosylation"/>
    <property type="match status" value="1"/>
</dbReference>
<keyword evidence="3 5" id="KW-0520">NAD</keyword>
<dbReference type="PANTHER" id="PTHR12684">
    <property type="entry name" value="PUTATIVE PHOSPHOTRANSFERASE"/>
    <property type="match status" value="1"/>
</dbReference>
<reference evidence="6 7" key="1">
    <citation type="submission" date="2019-11" db="EMBL/GenBank/DDBJ databases">
        <title>Isolation and Application of One Kind of P-Hydroxybenzoic Acid Degrading Bacterium in Mitigating Cropping Obstacle of Cucumber.</title>
        <authorList>
            <person name="Wu F."/>
            <person name="An Y."/>
        </authorList>
    </citation>
    <scope>NUCLEOTIDE SEQUENCE [LARGE SCALE GENOMIC DNA]</scope>
    <source>
        <strain evidence="6 7">P620</strain>
    </source>
</reference>
<name>A0A6B8MTE8_KLEOX</name>
<dbReference type="Gene3D" id="3.20.170.30">
    <property type="match status" value="1"/>
</dbReference>
<dbReference type="AlphaFoldDB" id="A0A6B8MTE8"/>
<evidence type="ECO:0000256" key="3">
    <source>
        <dbReference type="ARBA" id="ARBA00023027"/>
    </source>
</evidence>
<dbReference type="InterPro" id="IPR042080">
    <property type="entry name" value="RNA_2'-PTrans_N"/>
</dbReference>
<dbReference type="Pfam" id="PF01885">
    <property type="entry name" value="PTS_2-RNA"/>
    <property type="match status" value="1"/>
</dbReference>
<evidence type="ECO:0000256" key="1">
    <source>
        <dbReference type="ARBA" id="ARBA00009836"/>
    </source>
</evidence>
<evidence type="ECO:0000313" key="6">
    <source>
        <dbReference type="EMBL" id="QGN38226.1"/>
    </source>
</evidence>
<dbReference type="InterPro" id="IPR002745">
    <property type="entry name" value="Ptrans_KptA/Tpt1"/>
</dbReference>
<sequence>MGKSPTEVSKFLSYVLRHQPEAIGLVLDSEGWADIDELMACAGGEGVALDRPLIQSVVASSDKKRFAISADGQRIRAVQGHSSRQVDIAFIATAPPEFLFHGTATRFIAAIQEQGLLPGSRQYVHLSDNETTAAEVGKRYGKPVVLKINALLMHEQNIAFYQADNGVWLTAAVPAKFIASWDHPGGGA</sequence>
<dbReference type="NCBIfam" id="NF002014">
    <property type="entry name" value="PRK00819.1-4"/>
    <property type="match status" value="1"/>
</dbReference>
<dbReference type="GO" id="GO:0003950">
    <property type="term" value="F:NAD+ poly-ADP-ribosyltransferase activity"/>
    <property type="evidence" value="ECO:0007669"/>
    <property type="project" value="InterPro"/>
</dbReference>
<dbReference type="HAMAP" id="MF_00299">
    <property type="entry name" value="KptA"/>
    <property type="match status" value="1"/>
</dbReference>
<dbReference type="Proteomes" id="UP000427108">
    <property type="component" value="Chromosome"/>
</dbReference>
<dbReference type="GO" id="GO:0006388">
    <property type="term" value="P:tRNA splicing, via endonucleolytic cleavage and ligation"/>
    <property type="evidence" value="ECO:0007669"/>
    <property type="project" value="UniProtKB-UniRule"/>
</dbReference>
<accession>A0A6B8MTE8</accession>
<dbReference type="InterPro" id="IPR022928">
    <property type="entry name" value="RNA_2'-PTrans_KptA"/>
</dbReference>
<dbReference type="RefSeq" id="WP_154680644.1">
    <property type="nucleotide sequence ID" value="NZ_CP046115.1"/>
</dbReference>
<dbReference type="OrthoDB" id="4537997at2"/>
<comment type="similarity">
    <text evidence="1 5">Belongs to the KptA/TPT1 family.</text>
</comment>
<protein>
    <recommendedName>
        <fullName evidence="5">Probable RNA 2'-phosphotransferase</fullName>
        <ecNumber evidence="5">2.7.1.-</ecNumber>
    </recommendedName>
</protein>
<dbReference type="InterPro" id="IPR042081">
    <property type="entry name" value="RNA_2'-PTrans_C"/>
</dbReference>
<dbReference type="EMBL" id="CP046115">
    <property type="protein sequence ID" value="QGN38226.1"/>
    <property type="molecule type" value="Genomic_DNA"/>
</dbReference>
<dbReference type="EC" id="2.7.1.-" evidence="5"/>
<comment type="function">
    <text evidence="4 5">Removes the 2'-phosphate from RNA via an intermediate in which the phosphate is ADP-ribosylated by NAD followed by a presumed transesterification to release the RNA and generate ADP-ribose 1''-2''-cyclic phosphate (APPR&gt;P). May function as an ADP-ribosylase.</text>
</comment>
<dbReference type="GO" id="GO:0000215">
    <property type="term" value="F:tRNA 2'-phosphotransferase activity"/>
    <property type="evidence" value="ECO:0007669"/>
    <property type="project" value="TreeGrafter"/>
</dbReference>
<evidence type="ECO:0000256" key="4">
    <source>
        <dbReference type="ARBA" id="ARBA00025212"/>
    </source>
</evidence>
<evidence type="ECO:0000313" key="7">
    <source>
        <dbReference type="Proteomes" id="UP000427108"/>
    </source>
</evidence>
<dbReference type="Gene3D" id="1.10.10.970">
    <property type="entry name" value="RNA 2'-phosphotransferase, Tpt1/KptA family, N-terminal domain"/>
    <property type="match status" value="1"/>
</dbReference>
<evidence type="ECO:0000256" key="2">
    <source>
        <dbReference type="ARBA" id="ARBA00022679"/>
    </source>
</evidence>
<gene>
    <name evidence="5" type="primary">kptA</name>
    <name evidence="6" type="ORF">GJ746_13350</name>
</gene>
<evidence type="ECO:0000256" key="5">
    <source>
        <dbReference type="HAMAP-Rule" id="MF_00299"/>
    </source>
</evidence>
<proteinExistence type="inferred from homology"/>
<organism evidence="6 7">
    <name type="scientific">Klebsiella oxytoca</name>
    <dbReference type="NCBI Taxonomy" id="571"/>
    <lineage>
        <taxon>Bacteria</taxon>
        <taxon>Pseudomonadati</taxon>
        <taxon>Pseudomonadota</taxon>
        <taxon>Gammaproteobacteria</taxon>
        <taxon>Enterobacterales</taxon>
        <taxon>Enterobacteriaceae</taxon>
        <taxon>Klebsiella/Raoultella group</taxon>
        <taxon>Klebsiella</taxon>
    </lineage>
</organism>
<keyword evidence="2 5" id="KW-0808">Transferase</keyword>